<evidence type="ECO:0000259" key="1">
    <source>
        <dbReference type="PROSITE" id="PS50053"/>
    </source>
</evidence>
<dbReference type="AlphaFoldDB" id="A0A485K463"/>
<reference evidence="2" key="2">
    <citation type="submission" date="2019-06" db="EMBL/GenBank/DDBJ databases">
        <title>Genomics analysis of Aphanomyces spp. identifies a new class of oomycete effector associated with host adaptation.</title>
        <authorList>
            <person name="Gaulin E."/>
        </authorList>
    </citation>
    <scope>NUCLEOTIDE SEQUENCE</scope>
    <source>
        <strain evidence="2">CBS 578.67</strain>
    </source>
</reference>
<evidence type="ECO:0000313" key="2">
    <source>
        <dbReference type="EMBL" id="KAF0719572.1"/>
    </source>
</evidence>
<dbReference type="EMBL" id="CAADRA010000061">
    <property type="protein sequence ID" value="VFT78164.1"/>
    <property type="molecule type" value="Genomic_DNA"/>
</dbReference>
<feature type="domain" description="Ubiquitin-like" evidence="1">
    <location>
        <begin position="30"/>
        <end position="88"/>
    </location>
</feature>
<sequence>MQKLHLPQSVKEVDCESKVEEARRLQEEEISITFELPDESEAQQQFKKGQTVAVLKSYLSTEFDLPMTSIKLMLGDVVLVDPYSLTDYPEMERFDAVRIVVKQTRK</sequence>
<organism evidence="3 4">
    <name type="scientific">Aphanomyces stellatus</name>
    <dbReference type="NCBI Taxonomy" id="120398"/>
    <lineage>
        <taxon>Eukaryota</taxon>
        <taxon>Sar</taxon>
        <taxon>Stramenopiles</taxon>
        <taxon>Oomycota</taxon>
        <taxon>Saprolegniomycetes</taxon>
        <taxon>Saprolegniales</taxon>
        <taxon>Verrucalvaceae</taxon>
        <taxon>Aphanomyces</taxon>
    </lineage>
</organism>
<dbReference type="InterPro" id="IPR000626">
    <property type="entry name" value="Ubiquitin-like_dom"/>
</dbReference>
<dbReference type="SUPFAM" id="SSF54236">
    <property type="entry name" value="Ubiquitin-like"/>
    <property type="match status" value="1"/>
</dbReference>
<accession>A0A485K463</accession>
<evidence type="ECO:0000313" key="3">
    <source>
        <dbReference type="EMBL" id="VFT78164.1"/>
    </source>
</evidence>
<dbReference type="PANTHER" id="PTHR41749">
    <property type="entry name" value="UBIQUITIN-LIKE DOMAIN-CONTAINING PROTEIN"/>
    <property type="match status" value="1"/>
</dbReference>
<evidence type="ECO:0000313" key="4">
    <source>
        <dbReference type="Proteomes" id="UP000332933"/>
    </source>
</evidence>
<dbReference type="PANTHER" id="PTHR41749:SF1">
    <property type="entry name" value="UBIQUITIN-LIKE DOMAIN-CONTAINING PROTEIN"/>
    <property type="match status" value="1"/>
</dbReference>
<reference evidence="3 4" key="1">
    <citation type="submission" date="2019-03" db="EMBL/GenBank/DDBJ databases">
        <authorList>
            <person name="Gaulin E."/>
            <person name="Dumas B."/>
        </authorList>
    </citation>
    <scope>NUCLEOTIDE SEQUENCE [LARGE SCALE GENOMIC DNA]</scope>
    <source>
        <strain evidence="3">CBS 568.67</strain>
    </source>
</reference>
<keyword evidence="4" id="KW-1185">Reference proteome</keyword>
<dbReference type="Proteomes" id="UP000332933">
    <property type="component" value="Unassembled WGS sequence"/>
</dbReference>
<protein>
    <submittedName>
        <fullName evidence="3">Aste57867_941 protein</fullName>
    </submittedName>
</protein>
<dbReference type="PROSITE" id="PS50053">
    <property type="entry name" value="UBIQUITIN_2"/>
    <property type="match status" value="1"/>
</dbReference>
<dbReference type="EMBL" id="VJMH01000061">
    <property type="protein sequence ID" value="KAF0719572.1"/>
    <property type="molecule type" value="Genomic_DNA"/>
</dbReference>
<proteinExistence type="predicted"/>
<dbReference type="InterPro" id="IPR029071">
    <property type="entry name" value="Ubiquitin-like_domsf"/>
</dbReference>
<dbReference type="Gene3D" id="3.10.20.90">
    <property type="entry name" value="Phosphatidylinositol 3-kinase Catalytic Subunit, Chain A, domain 1"/>
    <property type="match status" value="1"/>
</dbReference>
<name>A0A485K463_9STRA</name>
<gene>
    <name evidence="3" type="primary">Aste57867_941</name>
    <name evidence="2" type="ORF">As57867_000940</name>
    <name evidence="3" type="ORF">ASTE57867_941</name>
</gene>
<dbReference type="OrthoDB" id="409180at2759"/>